<accession>A0A514BQC8</accession>
<keyword evidence="8" id="KW-0645">Protease</keyword>
<reference evidence="22 23" key="1">
    <citation type="submission" date="2019-06" db="EMBL/GenBank/DDBJ databases">
        <title>Lysobacter alkalisoli sp. nov. isolated from saline-alkali soil.</title>
        <authorList>
            <person name="Sun J.-Q."/>
            <person name="Xu L."/>
        </authorList>
    </citation>
    <scope>NUCLEOTIDE SEQUENCE [LARGE SCALE GENOMIC DNA]</scope>
    <source>
        <strain evidence="22 23">SJ-36</strain>
    </source>
</reference>
<keyword evidence="6" id="KW-0964">Secreted</keyword>
<sequence>MRAPLLAQVHYTQQVVSVWRRFWAQFDVARRRHGDCHASSSRLDLHPDPPPSISRFVTRSALATSLLITAGAAAPAFAAQPGPTVIPDSAMATAATLREQGLASDLAYRVTESLTTEIGPRLAGSEADARAVAWAVAKFKELGYDKVWTEPVTFPKWERRSESARVLGPHAQPLTITALGGSPAGTVEGEVVRFADLAALEAVPAGSLAGKIAFVDYKMERARDGSGYGPGSRVRSGGPSAAIRAGAAAFIMRSAGTDSHRMPHTGITRFDEGLTPIPAAALSVPDAEQLTRLLALGPTRLQLALDCGWDGEYTSQNVIGQIDGSERPEEVVVIGGHLDSWDLGTGAVDDAAGVGITMAAGALIGKLGKSDGGRPARSIRVIAWANEEQGLHGGRAYAEAHEEDIELHVIGAESDFGAGRIYGYSSSAPDYAADAERRIAEALAPLGIEHLPGQGGPGPDLIPFVEKGLAWARLAQDGTDYFDLHHTPDDTFDKIDPAALAQNVAAYAVFAYLAASAEGGFGSAPKQGE</sequence>
<name>A0A514BQC8_9GAMM</name>
<evidence type="ECO:0000256" key="15">
    <source>
        <dbReference type="ARBA" id="ARBA00023049"/>
    </source>
</evidence>
<evidence type="ECO:0000256" key="17">
    <source>
        <dbReference type="ARBA" id="ARBA00023180"/>
    </source>
</evidence>
<evidence type="ECO:0000256" key="3">
    <source>
        <dbReference type="ARBA" id="ARBA00004555"/>
    </source>
</evidence>
<dbReference type="SUPFAM" id="SSF52025">
    <property type="entry name" value="PA domain"/>
    <property type="match status" value="1"/>
</dbReference>
<dbReference type="Gene3D" id="3.50.30.30">
    <property type="match status" value="1"/>
</dbReference>
<dbReference type="EMBL" id="CP041242">
    <property type="protein sequence ID" value="QDH69229.1"/>
    <property type="molecule type" value="Genomic_DNA"/>
</dbReference>
<evidence type="ECO:0000259" key="21">
    <source>
        <dbReference type="Pfam" id="PF04389"/>
    </source>
</evidence>
<evidence type="ECO:0000256" key="20">
    <source>
        <dbReference type="ARBA" id="ARBA00033328"/>
    </source>
</evidence>
<keyword evidence="10" id="KW-0732">Signal</keyword>
<keyword evidence="23" id="KW-1185">Reference proteome</keyword>
<evidence type="ECO:0000256" key="4">
    <source>
        <dbReference type="ARBA" id="ARBA00004613"/>
    </source>
</evidence>
<dbReference type="Pfam" id="PF04389">
    <property type="entry name" value="Peptidase_M28"/>
    <property type="match status" value="1"/>
</dbReference>
<keyword evidence="9" id="KW-0479">Metal-binding</keyword>
<evidence type="ECO:0000256" key="5">
    <source>
        <dbReference type="ARBA" id="ARBA00014116"/>
    </source>
</evidence>
<dbReference type="GO" id="GO:0070573">
    <property type="term" value="F:metallodipeptidase activity"/>
    <property type="evidence" value="ECO:0007669"/>
    <property type="project" value="InterPro"/>
</dbReference>
<gene>
    <name evidence="22" type="ORF">FKV23_03285</name>
</gene>
<dbReference type="OrthoDB" id="9769665at2"/>
<evidence type="ECO:0000256" key="13">
    <source>
        <dbReference type="ARBA" id="ARBA00022833"/>
    </source>
</evidence>
<evidence type="ECO:0000256" key="19">
    <source>
        <dbReference type="ARBA" id="ARBA00025833"/>
    </source>
</evidence>
<dbReference type="GO" id="GO:0046872">
    <property type="term" value="F:metal ion binding"/>
    <property type="evidence" value="ECO:0007669"/>
    <property type="project" value="UniProtKB-KW"/>
</dbReference>
<dbReference type="Gene3D" id="3.40.630.10">
    <property type="entry name" value="Zn peptidases"/>
    <property type="match status" value="1"/>
</dbReference>
<evidence type="ECO:0000256" key="14">
    <source>
        <dbReference type="ARBA" id="ARBA00023034"/>
    </source>
</evidence>
<dbReference type="PANTHER" id="PTHR12053">
    <property type="entry name" value="PROTEASE FAMILY M28 PLASMA GLUTAMATE CARBOXYPEPTIDASE-RELATED"/>
    <property type="match status" value="1"/>
</dbReference>
<dbReference type="InterPro" id="IPR046450">
    <property type="entry name" value="PA_dom_sf"/>
</dbReference>
<dbReference type="GO" id="GO:0006508">
    <property type="term" value="P:proteolysis"/>
    <property type="evidence" value="ECO:0007669"/>
    <property type="project" value="UniProtKB-KW"/>
</dbReference>
<keyword evidence="18" id="KW-0458">Lysosome</keyword>
<evidence type="ECO:0000256" key="12">
    <source>
        <dbReference type="ARBA" id="ARBA00022824"/>
    </source>
</evidence>
<keyword evidence="11" id="KW-0378">Hydrolase</keyword>
<proteinExistence type="predicted"/>
<dbReference type="InterPro" id="IPR007484">
    <property type="entry name" value="Peptidase_M28"/>
</dbReference>
<dbReference type="SUPFAM" id="SSF53187">
    <property type="entry name" value="Zn-dependent exopeptidases"/>
    <property type="match status" value="1"/>
</dbReference>
<dbReference type="InterPro" id="IPR039866">
    <property type="entry name" value="CPQ"/>
</dbReference>
<keyword evidence="16" id="KW-0865">Zymogen</keyword>
<evidence type="ECO:0000256" key="1">
    <source>
        <dbReference type="ARBA" id="ARBA00004240"/>
    </source>
</evidence>
<protein>
    <recommendedName>
        <fullName evidence="5">Carboxypeptidase Q</fullName>
    </recommendedName>
    <alternativeName>
        <fullName evidence="20">Plasma glutamate carboxypeptidase</fullName>
    </alternativeName>
</protein>
<dbReference type="KEGG" id="lyj:FKV23_03285"/>
<evidence type="ECO:0000313" key="22">
    <source>
        <dbReference type="EMBL" id="QDH69229.1"/>
    </source>
</evidence>
<evidence type="ECO:0000256" key="8">
    <source>
        <dbReference type="ARBA" id="ARBA00022670"/>
    </source>
</evidence>
<keyword evidence="7" id="KW-0121">Carboxypeptidase</keyword>
<evidence type="ECO:0000313" key="23">
    <source>
        <dbReference type="Proteomes" id="UP000317199"/>
    </source>
</evidence>
<dbReference type="GO" id="GO:0005576">
    <property type="term" value="C:extracellular region"/>
    <property type="evidence" value="ECO:0007669"/>
    <property type="project" value="UniProtKB-SubCell"/>
</dbReference>
<evidence type="ECO:0000256" key="6">
    <source>
        <dbReference type="ARBA" id="ARBA00022525"/>
    </source>
</evidence>
<organism evidence="22 23">
    <name type="scientific">Marilutibacter alkalisoli</name>
    <dbReference type="NCBI Taxonomy" id="2591633"/>
    <lineage>
        <taxon>Bacteria</taxon>
        <taxon>Pseudomonadati</taxon>
        <taxon>Pseudomonadota</taxon>
        <taxon>Gammaproteobacteria</taxon>
        <taxon>Lysobacterales</taxon>
        <taxon>Lysobacteraceae</taxon>
        <taxon>Marilutibacter</taxon>
    </lineage>
</organism>
<comment type="subunit">
    <text evidence="19">Homodimer. The monomeric form is inactive while the homodimer is active.</text>
</comment>
<evidence type="ECO:0000256" key="11">
    <source>
        <dbReference type="ARBA" id="ARBA00022801"/>
    </source>
</evidence>
<evidence type="ECO:0000256" key="10">
    <source>
        <dbReference type="ARBA" id="ARBA00022729"/>
    </source>
</evidence>
<evidence type="ECO:0000256" key="2">
    <source>
        <dbReference type="ARBA" id="ARBA00004371"/>
    </source>
</evidence>
<keyword evidence="12" id="KW-0256">Endoplasmic reticulum</keyword>
<comment type="subcellular location">
    <subcellularLocation>
        <location evidence="1">Endoplasmic reticulum</location>
    </subcellularLocation>
    <subcellularLocation>
        <location evidence="3">Golgi apparatus</location>
    </subcellularLocation>
    <subcellularLocation>
        <location evidence="2">Lysosome</location>
    </subcellularLocation>
    <subcellularLocation>
        <location evidence="4">Secreted</location>
    </subcellularLocation>
</comment>
<keyword evidence="17" id="KW-0325">Glycoprotein</keyword>
<keyword evidence="14" id="KW-0333">Golgi apparatus</keyword>
<dbReference type="Proteomes" id="UP000317199">
    <property type="component" value="Chromosome"/>
</dbReference>
<evidence type="ECO:0000256" key="18">
    <source>
        <dbReference type="ARBA" id="ARBA00023228"/>
    </source>
</evidence>
<keyword evidence="13" id="KW-0862">Zinc</keyword>
<feature type="domain" description="Peptidase M28" evidence="21">
    <location>
        <begin position="317"/>
        <end position="506"/>
    </location>
</feature>
<evidence type="ECO:0000256" key="7">
    <source>
        <dbReference type="ARBA" id="ARBA00022645"/>
    </source>
</evidence>
<dbReference type="AlphaFoldDB" id="A0A514BQC8"/>
<evidence type="ECO:0000256" key="16">
    <source>
        <dbReference type="ARBA" id="ARBA00023145"/>
    </source>
</evidence>
<dbReference type="PANTHER" id="PTHR12053:SF3">
    <property type="entry name" value="CARBOXYPEPTIDASE Q"/>
    <property type="match status" value="1"/>
</dbReference>
<keyword evidence="15" id="KW-0482">Metalloprotease</keyword>
<dbReference type="GO" id="GO:0005764">
    <property type="term" value="C:lysosome"/>
    <property type="evidence" value="ECO:0007669"/>
    <property type="project" value="UniProtKB-SubCell"/>
</dbReference>
<evidence type="ECO:0000256" key="9">
    <source>
        <dbReference type="ARBA" id="ARBA00022723"/>
    </source>
</evidence>
<dbReference type="GO" id="GO:0004180">
    <property type="term" value="F:carboxypeptidase activity"/>
    <property type="evidence" value="ECO:0007669"/>
    <property type="project" value="UniProtKB-KW"/>
</dbReference>